<dbReference type="SUPFAM" id="SSF53271">
    <property type="entry name" value="PRTase-like"/>
    <property type="match status" value="1"/>
</dbReference>
<evidence type="ECO:0000313" key="5">
    <source>
        <dbReference type="Proteomes" id="UP000653156"/>
    </source>
</evidence>
<keyword evidence="2" id="KW-0808">Transferase</keyword>
<dbReference type="Proteomes" id="UP000653156">
    <property type="component" value="Chromosome"/>
</dbReference>
<dbReference type="InterPro" id="IPR029057">
    <property type="entry name" value="PRTase-like"/>
</dbReference>
<evidence type="ECO:0000256" key="1">
    <source>
        <dbReference type="ARBA" id="ARBA00022676"/>
    </source>
</evidence>
<dbReference type="CDD" id="cd06223">
    <property type="entry name" value="PRTases_typeI"/>
    <property type="match status" value="1"/>
</dbReference>
<dbReference type="Pfam" id="PF00156">
    <property type="entry name" value="Pribosyltran"/>
    <property type="match status" value="1"/>
</dbReference>
<gene>
    <name evidence="4" type="ORF">JQU52_04490</name>
</gene>
<dbReference type="Gene3D" id="3.40.50.2020">
    <property type="match status" value="1"/>
</dbReference>
<dbReference type="RefSeq" id="WP_230339939.1">
    <property type="nucleotide sequence ID" value="NZ_CP069798.1"/>
</dbReference>
<dbReference type="PANTHER" id="PTHR43363">
    <property type="entry name" value="HYPOXANTHINE PHOSPHORIBOSYLTRANSFERASE"/>
    <property type="match status" value="1"/>
</dbReference>
<sequence>MKKIWYTYDDIHHVIQQLAAKIEASGQQFDAMVAIGGGGFIPARILRSFLNIPIYTVTLAYYDANDKPTDSPQKIQWIEGIAANLQGKNILVVDEVDDSRVTLEYCLNELAQAGISQLGVAVLHEKLKAKKGTLPANLPYFSGITVEDWWINYPWDALDLAAHNSEAANGNHHSEINKKALRR</sequence>
<feature type="domain" description="Phosphoribosyltransferase" evidence="3">
    <location>
        <begin position="8"/>
        <end position="147"/>
    </location>
</feature>
<dbReference type="EMBL" id="CP069798">
    <property type="protein sequence ID" value="QRQ82652.1"/>
    <property type="molecule type" value="Genomic_DNA"/>
</dbReference>
<dbReference type="AlphaFoldDB" id="A0A892ZI92"/>
<reference evidence="4" key="1">
    <citation type="submission" date="2021-02" db="EMBL/GenBank/DDBJ databases">
        <title>Neisseriaceae sp. 26B isolated from the cloaca of a Common Toad-headed Turtle (Mesoclemmys nasuta).</title>
        <authorList>
            <person name="Spergser J."/>
            <person name="Busse H.-J."/>
        </authorList>
    </citation>
    <scope>NUCLEOTIDE SEQUENCE</scope>
    <source>
        <strain evidence="4">26B</strain>
    </source>
</reference>
<evidence type="ECO:0000256" key="2">
    <source>
        <dbReference type="ARBA" id="ARBA00022679"/>
    </source>
</evidence>
<name>A0A892ZI92_9NEIS</name>
<organism evidence="4 5">
    <name type="scientific">Paralysiella testudinis</name>
    <dbReference type="NCBI Taxonomy" id="2809020"/>
    <lineage>
        <taxon>Bacteria</taxon>
        <taxon>Pseudomonadati</taxon>
        <taxon>Pseudomonadota</taxon>
        <taxon>Betaproteobacteria</taxon>
        <taxon>Neisseriales</taxon>
        <taxon>Neisseriaceae</taxon>
        <taxon>Paralysiella</taxon>
    </lineage>
</organism>
<protein>
    <submittedName>
        <fullName evidence="4">Phosphoribosyltransferase</fullName>
    </submittedName>
</protein>
<dbReference type="GO" id="GO:0016757">
    <property type="term" value="F:glycosyltransferase activity"/>
    <property type="evidence" value="ECO:0007669"/>
    <property type="project" value="UniProtKB-KW"/>
</dbReference>
<dbReference type="PANTHER" id="PTHR43363:SF1">
    <property type="entry name" value="HYPOXANTHINE-GUANINE PHOSPHORIBOSYLTRANSFERASE"/>
    <property type="match status" value="1"/>
</dbReference>
<keyword evidence="5" id="KW-1185">Reference proteome</keyword>
<dbReference type="InterPro" id="IPR000836">
    <property type="entry name" value="PRTase_dom"/>
</dbReference>
<accession>A0A892ZI92</accession>
<keyword evidence="1 4" id="KW-0328">Glycosyltransferase</keyword>
<proteinExistence type="predicted"/>
<evidence type="ECO:0000259" key="3">
    <source>
        <dbReference type="Pfam" id="PF00156"/>
    </source>
</evidence>
<evidence type="ECO:0000313" key="4">
    <source>
        <dbReference type="EMBL" id="QRQ82652.1"/>
    </source>
</evidence>
<dbReference type="KEGG" id="ptes:JQU52_04490"/>